<gene>
    <name evidence="1" type="ORF">CXR34_08070</name>
</gene>
<evidence type="ECO:0000313" key="2">
    <source>
        <dbReference type="Proteomes" id="UP000233276"/>
    </source>
</evidence>
<protein>
    <submittedName>
        <fullName evidence="1">Uncharacterized protein</fullName>
    </submittedName>
</protein>
<dbReference type="AlphaFoldDB" id="A0A2K9D735"/>
<name>A0A2K9D735_9MICO</name>
<sequence>MEGDISPGAGVGPDPVDRYRGVRALFNADLHAIDPTYAPREDWIILDPLTIEHLRPVGQR</sequence>
<dbReference type="EMBL" id="CP025299">
    <property type="protein sequence ID" value="AUG29420.1"/>
    <property type="molecule type" value="Genomic_DNA"/>
</dbReference>
<dbReference type="Proteomes" id="UP000233276">
    <property type="component" value="Chromosome"/>
</dbReference>
<dbReference type="KEGG" id="mhos:CXR34_08070"/>
<dbReference type="RefSeq" id="WP_101306125.1">
    <property type="nucleotide sequence ID" value="NZ_CP025299.1"/>
</dbReference>
<organism evidence="1 2">
    <name type="scientific">Microbacterium hominis</name>
    <dbReference type="NCBI Taxonomy" id="162426"/>
    <lineage>
        <taxon>Bacteria</taxon>
        <taxon>Bacillati</taxon>
        <taxon>Actinomycetota</taxon>
        <taxon>Actinomycetes</taxon>
        <taxon>Micrococcales</taxon>
        <taxon>Microbacteriaceae</taxon>
        <taxon>Microbacterium</taxon>
    </lineage>
</organism>
<proteinExistence type="predicted"/>
<accession>A0A2K9D735</accession>
<evidence type="ECO:0000313" key="1">
    <source>
        <dbReference type="EMBL" id="AUG29420.1"/>
    </source>
</evidence>
<reference evidence="1 2" key="1">
    <citation type="submission" date="2017-12" db="EMBL/GenBank/DDBJ databases">
        <title>Isolation and characterization of estrogens degradatiion strain Microbacterium hominis SJTG1.</title>
        <authorList>
            <person name="Xiong W."/>
            <person name="Yin C."/>
            <person name="Zheng D."/>
            <person name="Liang R."/>
        </authorList>
    </citation>
    <scope>NUCLEOTIDE SEQUENCE [LARGE SCALE GENOMIC DNA]</scope>
    <source>
        <strain evidence="1 2">SJTG1</strain>
    </source>
</reference>